<dbReference type="PIRSF" id="PIRSF000495">
    <property type="entry name" value="Amidotransf_hisH"/>
    <property type="match status" value="1"/>
</dbReference>
<evidence type="ECO:0000313" key="13">
    <source>
        <dbReference type="EMBL" id="VFK27766.1"/>
    </source>
</evidence>
<evidence type="ECO:0000256" key="11">
    <source>
        <dbReference type="PIRSR" id="PIRSR000495-1"/>
    </source>
</evidence>
<keyword evidence="3 10" id="KW-0028">Amino-acid biosynthesis</keyword>
<dbReference type="EC" id="3.5.1.2" evidence="10"/>
<reference evidence="13" key="1">
    <citation type="submission" date="2019-02" db="EMBL/GenBank/DDBJ databases">
        <authorList>
            <person name="Gruber-Vodicka R. H."/>
            <person name="Seah K. B. B."/>
        </authorList>
    </citation>
    <scope>NUCLEOTIDE SEQUENCE</scope>
    <source>
        <strain evidence="13">BECK_BZ197</strain>
        <strain evidence="15">BECK_BZ198</strain>
        <strain evidence="14">BECK_BZ199</strain>
    </source>
</reference>
<dbReference type="Pfam" id="PF00117">
    <property type="entry name" value="GATase"/>
    <property type="match status" value="1"/>
</dbReference>
<organism evidence="13">
    <name type="scientific">Candidatus Kentrum sp. MB</name>
    <dbReference type="NCBI Taxonomy" id="2138164"/>
    <lineage>
        <taxon>Bacteria</taxon>
        <taxon>Pseudomonadati</taxon>
        <taxon>Pseudomonadota</taxon>
        <taxon>Gammaproteobacteria</taxon>
        <taxon>Candidatus Kentrum</taxon>
    </lineage>
</organism>
<evidence type="ECO:0000256" key="7">
    <source>
        <dbReference type="ARBA" id="ARBA00023239"/>
    </source>
</evidence>
<dbReference type="Gene3D" id="3.40.50.880">
    <property type="match status" value="1"/>
</dbReference>
<keyword evidence="13" id="KW-0808">Transferase</keyword>
<evidence type="ECO:0000256" key="4">
    <source>
        <dbReference type="ARBA" id="ARBA00022801"/>
    </source>
</evidence>
<keyword evidence="10" id="KW-0963">Cytoplasm</keyword>
<evidence type="ECO:0000313" key="14">
    <source>
        <dbReference type="EMBL" id="VFK30245.1"/>
    </source>
</evidence>
<gene>
    <name evidence="10" type="primary">hisH</name>
    <name evidence="13" type="ORF">BECKMB1821G_GA0114241_103012</name>
    <name evidence="15" type="ORF">BECKMB1821H_GA0114242_101630</name>
    <name evidence="14" type="ORF">BECKMB1821I_GA0114274_101430</name>
</gene>
<comment type="pathway">
    <text evidence="1 10">Amino-acid biosynthesis; L-histidine biosynthesis; L-histidine from 5-phospho-alpha-D-ribose 1-diphosphate: step 5/9.</text>
</comment>
<dbReference type="EMBL" id="CAADGH010000016">
    <property type="protein sequence ID" value="VFK75148.1"/>
    <property type="molecule type" value="Genomic_DNA"/>
</dbReference>
<dbReference type="EMBL" id="CAADFQ010000014">
    <property type="protein sequence ID" value="VFK30245.1"/>
    <property type="molecule type" value="Genomic_DNA"/>
</dbReference>
<dbReference type="PANTHER" id="PTHR42701">
    <property type="entry name" value="IMIDAZOLE GLYCEROL PHOSPHATE SYNTHASE SUBUNIT HISH"/>
    <property type="match status" value="1"/>
</dbReference>
<dbReference type="GO" id="GO:0000105">
    <property type="term" value="P:L-histidine biosynthetic process"/>
    <property type="evidence" value="ECO:0007669"/>
    <property type="project" value="UniProtKB-UniRule"/>
</dbReference>
<evidence type="ECO:0000256" key="5">
    <source>
        <dbReference type="ARBA" id="ARBA00022962"/>
    </source>
</evidence>
<dbReference type="PROSITE" id="PS51273">
    <property type="entry name" value="GATASE_TYPE_1"/>
    <property type="match status" value="1"/>
</dbReference>
<dbReference type="GO" id="GO:0000107">
    <property type="term" value="F:imidazoleglycerol-phosphate synthase activity"/>
    <property type="evidence" value="ECO:0007669"/>
    <property type="project" value="UniProtKB-UniRule"/>
</dbReference>
<dbReference type="SUPFAM" id="SSF52317">
    <property type="entry name" value="Class I glutamine amidotransferase-like"/>
    <property type="match status" value="1"/>
</dbReference>
<evidence type="ECO:0000256" key="3">
    <source>
        <dbReference type="ARBA" id="ARBA00022605"/>
    </source>
</evidence>
<comment type="catalytic activity">
    <reaction evidence="8 10">
        <text>5-[(5-phospho-1-deoxy-D-ribulos-1-ylimino)methylamino]-1-(5-phospho-beta-D-ribosyl)imidazole-4-carboxamide + L-glutamine = D-erythro-1-(imidazol-4-yl)glycerol 3-phosphate + 5-amino-1-(5-phospho-beta-D-ribosyl)imidazole-4-carboxamide + L-glutamate + H(+)</text>
        <dbReference type="Rhea" id="RHEA:24793"/>
        <dbReference type="ChEBI" id="CHEBI:15378"/>
        <dbReference type="ChEBI" id="CHEBI:29985"/>
        <dbReference type="ChEBI" id="CHEBI:58278"/>
        <dbReference type="ChEBI" id="CHEBI:58359"/>
        <dbReference type="ChEBI" id="CHEBI:58475"/>
        <dbReference type="ChEBI" id="CHEBI:58525"/>
        <dbReference type="EC" id="4.3.2.10"/>
    </reaction>
</comment>
<evidence type="ECO:0000256" key="1">
    <source>
        <dbReference type="ARBA" id="ARBA00005091"/>
    </source>
</evidence>
<dbReference type="AlphaFoldDB" id="A0A450XEQ0"/>
<dbReference type="GO" id="GO:0016829">
    <property type="term" value="F:lyase activity"/>
    <property type="evidence" value="ECO:0007669"/>
    <property type="project" value="UniProtKB-KW"/>
</dbReference>
<comment type="subcellular location">
    <subcellularLocation>
        <location evidence="10">Cytoplasm</location>
    </subcellularLocation>
</comment>
<sequence>MGTIGIINIGLGNIDSVSRAIDFLDYKYSFCQTPADLNSVDKIIFPGVGSFGVAAGLLESTGLNEHLTFHVREKGKPILGICLGMQLFANAGAEGGGVGLGLIQGTVEFHRGKEHGVKIPHIGWNDVSHTGGILFNNIPTREAFYFSHSYELILSEKKPEFVGYTDHGINFVSSIEDGHIFGVQFHPEKSQKHGLQLLKNFMDF</sequence>
<dbReference type="EC" id="4.3.2.10" evidence="10"/>
<dbReference type="InterPro" id="IPR017926">
    <property type="entry name" value="GATASE"/>
</dbReference>
<evidence type="ECO:0000313" key="15">
    <source>
        <dbReference type="EMBL" id="VFK75148.1"/>
    </source>
</evidence>
<dbReference type="EMBL" id="CAADFO010000030">
    <property type="protein sequence ID" value="VFK27766.1"/>
    <property type="molecule type" value="Genomic_DNA"/>
</dbReference>
<dbReference type="GO" id="GO:0005737">
    <property type="term" value="C:cytoplasm"/>
    <property type="evidence" value="ECO:0007669"/>
    <property type="project" value="UniProtKB-SubCell"/>
</dbReference>
<dbReference type="NCBIfam" id="TIGR01855">
    <property type="entry name" value="IMP_synth_hisH"/>
    <property type="match status" value="1"/>
</dbReference>
<accession>A0A450XEQ0</accession>
<dbReference type="InterPro" id="IPR010139">
    <property type="entry name" value="Imidazole-glycPsynth_HisH"/>
</dbReference>
<dbReference type="InterPro" id="IPR029062">
    <property type="entry name" value="Class_I_gatase-like"/>
</dbReference>
<proteinExistence type="inferred from homology"/>
<evidence type="ECO:0000256" key="10">
    <source>
        <dbReference type="HAMAP-Rule" id="MF_00278"/>
    </source>
</evidence>
<dbReference type="PANTHER" id="PTHR42701:SF1">
    <property type="entry name" value="IMIDAZOLE GLYCEROL PHOSPHATE SYNTHASE SUBUNIT HISH"/>
    <property type="match status" value="1"/>
</dbReference>
<evidence type="ECO:0000256" key="8">
    <source>
        <dbReference type="ARBA" id="ARBA00047838"/>
    </source>
</evidence>
<dbReference type="HAMAP" id="MF_00278">
    <property type="entry name" value="HisH"/>
    <property type="match status" value="1"/>
</dbReference>
<evidence type="ECO:0000256" key="2">
    <source>
        <dbReference type="ARBA" id="ARBA00011152"/>
    </source>
</evidence>
<keyword evidence="6 10" id="KW-0368">Histidine biosynthesis</keyword>
<feature type="domain" description="Glutamine amidotransferase" evidence="12">
    <location>
        <begin position="29"/>
        <end position="202"/>
    </location>
</feature>
<feature type="active site" evidence="10 11">
    <location>
        <position position="186"/>
    </location>
</feature>
<comment type="catalytic activity">
    <reaction evidence="9 10">
        <text>L-glutamine + H2O = L-glutamate + NH4(+)</text>
        <dbReference type="Rhea" id="RHEA:15889"/>
        <dbReference type="ChEBI" id="CHEBI:15377"/>
        <dbReference type="ChEBI" id="CHEBI:28938"/>
        <dbReference type="ChEBI" id="CHEBI:29985"/>
        <dbReference type="ChEBI" id="CHEBI:58359"/>
        <dbReference type="EC" id="3.5.1.2"/>
    </reaction>
</comment>
<feature type="active site" description="Nucleophile" evidence="10 11">
    <location>
        <position position="82"/>
    </location>
</feature>
<keyword evidence="7 10" id="KW-0456">Lyase</keyword>
<dbReference type="GO" id="GO:0004359">
    <property type="term" value="F:glutaminase activity"/>
    <property type="evidence" value="ECO:0007669"/>
    <property type="project" value="UniProtKB-EC"/>
</dbReference>
<keyword evidence="4 10" id="KW-0378">Hydrolase</keyword>
<comment type="function">
    <text evidence="10">IGPS catalyzes the conversion of PRFAR and glutamine to IGP, AICAR and glutamate. The HisH subunit catalyzes the hydrolysis of glutamine to glutamate and ammonia as part of the synthesis of IGP and AICAR. The resulting ammonia molecule is channeled to the active site of HisF.</text>
</comment>
<name>A0A450XEQ0_9GAMM</name>
<dbReference type="UniPathway" id="UPA00031">
    <property type="reaction ID" value="UER00010"/>
</dbReference>
<keyword evidence="5 10" id="KW-0315">Glutamine amidotransferase</keyword>
<protein>
    <recommendedName>
        <fullName evidence="10">Imidazole glycerol phosphate synthase subunit HisH</fullName>
        <ecNumber evidence="10">4.3.2.10</ecNumber>
    </recommendedName>
    <alternativeName>
        <fullName evidence="10">IGP synthase glutaminase subunit</fullName>
        <ecNumber evidence="10">3.5.1.2</ecNumber>
    </alternativeName>
    <alternativeName>
        <fullName evidence="10">IGP synthase subunit HisH</fullName>
    </alternativeName>
    <alternativeName>
        <fullName evidence="10">ImGP synthase subunit HisH</fullName>
        <shortName evidence="10">IGPS subunit HisH</shortName>
    </alternativeName>
</protein>
<feature type="active site" evidence="10 11">
    <location>
        <position position="188"/>
    </location>
</feature>
<comment type="subunit">
    <text evidence="2 10">Heterodimer of HisH and HisF.</text>
</comment>
<evidence type="ECO:0000256" key="9">
    <source>
        <dbReference type="ARBA" id="ARBA00049534"/>
    </source>
</evidence>
<evidence type="ECO:0000256" key="6">
    <source>
        <dbReference type="ARBA" id="ARBA00023102"/>
    </source>
</evidence>
<evidence type="ECO:0000259" key="12">
    <source>
        <dbReference type="Pfam" id="PF00117"/>
    </source>
</evidence>